<dbReference type="FunFam" id="3.60.40.10:FF:000051">
    <property type="entry name" value="Protein phosphatase 2C-like protein"/>
    <property type="match status" value="1"/>
</dbReference>
<feature type="region of interest" description="Disordered" evidence="3">
    <location>
        <begin position="1"/>
        <end position="24"/>
    </location>
</feature>
<keyword evidence="2" id="KW-0472">Membrane</keyword>
<accession>A0A0V0QHD0</accession>
<feature type="compositionally biased region" description="Low complexity" evidence="3">
    <location>
        <begin position="284"/>
        <end position="298"/>
    </location>
</feature>
<comment type="subcellular location">
    <subcellularLocation>
        <location evidence="1">Membrane</location>
    </subcellularLocation>
</comment>
<dbReference type="SMART" id="SM00332">
    <property type="entry name" value="PP2Cc"/>
    <property type="match status" value="1"/>
</dbReference>
<name>A0A0V0QHD0_PSEPJ</name>
<dbReference type="EMBL" id="LDAU01000168">
    <property type="protein sequence ID" value="KRX01647.1"/>
    <property type="molecule type" value="Genomic_DNA"/>
</dbReference>
<feature type="region of interest" description="Disordered" evidence="3">
    <location>
        <begin position="444"/>
        <end position="480"/>
    </location>
</feature>
<comment type="caution">
    <text evidence="5">The sequence shown here is derived from an EMBL/GenBank/DDBJ whole genome shotgun (WGS) entry which is preliminary data.</text>
</comment>
<evidence type="ECO:0000256" key="3">
    <source>
        <dbReference type="SAM" id="MobiDB-lite"/>
    </source>
</evidence>
<dbReference type="OMA" id="ARCYEIN"/>
<gene>
    <name evidence="5" type="ORF">PPERSA_03731</name>
</gene>
<evidence type="ECO:0000313" key="5">
    <source>
        <dbReference type="EMBL" id="KRX01647.1"/>
    </source>
</evidence>
<evidence type="ECO:0000256" key="2">
    <source>
        <dbReference type="ARBA" id="ARBA00023136"/>
    </source>
</evidence>
<dbReference type="AlphaFoldDB" id="A0A0V0QHD0"/>
<organism evidence="5 6">
    <name type="scientific">Pseudocohnilembus persalinus</name>
    <name type="common">Ciliate</name>
    <dbReference type="NCBI Taxonomy" id="266149"/>
    <lineage>
        <taxon>Eukaryota</taxon>
        <taxon>Sar</taxon>
        <taxon>Alveolata</taxon>
        <taxon>Ciliophora</taxon>
        <taxon>Intramacronucleata</taxon>
        <taxon>Oligohymenophorea</taxon>
        <taxon>Scuticociliatia</taxon>
        <taxon>Philasterida</taxon>
        <taxon>Pseudocohnilembidae</taxon>
        <taxon>Pseudocohnilembus</taxon>
    </lineage>
</organism>
<dbReference type="InterPro" id="IPR036457">
    <property type="entry name" value="PPM-type-like_dom_sf"/>
</dbReference>
<evidence type="ECO:0000256" key="1">
    <source>
        <dbReference type="ARBA" id="ARBA00004370"/>
    </source>
</evidence>
<feature type="region of interest" description="Disordered" evidence="3">
    <location>
        <begin position="348"/>
        <end position="390"/>
    </location>
</feature>
<dbReference type="InParanoid" id="A0A0V0QHD0"/>
<feature type="domain" description="PPM-type phosphatase" evidence="4">
    <location>
        <begin position="528"/>
        <end position="818"/>
    </location>
</feature>
<feature type="region of interest" description="Disordered" evidence="3">
    <location>
        <begin position="284"/>
        <end position="333"/>
    </location>
</feature>
<proteinExistence type="predicted"/>
<feature type="compositionally biased region" description="Low complexity" evidence="3">
    <location>
        <begin position="446"/>
        <end position="470"/>
    </location>
</feature>
<dbReference type="PROSITE" id="PS51746">
    <property type="entry name" value="PPM_2"/>
    <property type="match status" value="1"/>
</dbReference>
<dbReference type="CDD" id="cd00143">
    <property type="entry name" value="PP2Cc"/>
    <property type="match status" value="1"/>
</dbReference>
<dbReference type="PANTHER" id="PTHR47992">
    <property type="entry name" value="PROTEIN PHOSPHATASE"/>
    <property type="match status" value="1"/>
</dbReference>
<dbReference type="GO" id="GO:0004722">
    <property type="term" value="F:protein serine/threonine phosphatase activity"/>
    <property type="evidence" value="ECO:0007669"/>
    <property type="project" value="InterPro"/>
</dbReference>
<reference evidence="5 6" key="1">
    <citation type="journal article" date="2015" name="Sci. Rep.">
        <title>Genome of the facultative scuticociliatosis pathogen Pseudocohnilembus persalinus provides insight into its virulence through horizontal gene transfer.</title>
        <authorList>
            <person name="Xiong J."/>
            <person name="Wang G."/>
            <person name="Cheng J."/>
            <person name="Tian M."/>
            <person name="Pan X."/>
            <person name="Warren A."/>
            <person name="Jiang C."/>
            <person name="Yuan D."/>
            <person name="Miao W."/>
        </authorList>
    </citation>
    <scope>NUCLEOTIDE SEQUENCE [LARGE SCALE GENOMIC DNA]</scope>
    <source>
        <strain evidence="5">36N120E</strain>
    </source>
</reference>
<feature type="compositionally biased region" description="Low complexity" evidence="3">
    <location>
        <begin position="348"/>
        <end position="372"/>
    </location>
</feature>
<feature type="compositionally biased region" description="Polar residues" evidence="3">
    <location>
        <begin position="8"/>
        <end position="24"/>
    </location>
</feature>
<dbReference type="InterPro" id="IPR001932">
    <property type="entry name" value="PPM-type_phosphatase-like_dom"/>
</dbReference>
<evidence type="ECO:0000259" key="4">
    <source>
        <dbReference type="PROSITE" id="PS51746"/>
    </source>
</evidence>
<dbReference type="SUPFAM" id="SSF81606">
    <property type="entry name" value="PP2C-like"/>
    <property type="match status" value="1"/>
</dbReference>
<keyword evidence="6" id="KW-1185">Reference proteome</keyword>
<protein>
    <submittedName>
        <fullName evidence="5">Protein phosphatase 2C (PP2C)-like domain</fullName>
    </submittedName>
</protein>
<dbReference type="Proteomes" id="UP000054937">
    <property type="component" value="Unassembled WGS sequence"/>
</dbReference>
<evidence type="ECO:0000313" key="6">
    <source>
        <dbReference type="Proteomes" id="UP000054937"/>
    </source>
</evidence>
<dbReference type="Gene3D" id="3.60.40.10">
    <property type="entry name" value="PPM-type phosphatase domain"/>
    <property type="match status" value="1"/>
</dbReference>
<dbReference type="GO" id="GO:0016020">
    <property type="term" value="C:membrane"/>
    <property type="evidence" value="ECO:0007669"/>
    <property type="project" value="UniProtKB-SubCell"/>
</dbReference>
<feature type="compositionally biased region" description="Polar residues" evidence="3">
    <location>
        <begin position="299"/>
        <end position="320"/>
    </location>
</feature>
<dbReference type="Pfam" id="PF00481">
    <property type="entry name" value="PP2C"/>
    <property type="match status" value="1"/>
</dbReference>
<sequence length="820" mass="94799">MKQFGSHLINQIPENLSRSQSTKSAMKGSQFLHNTLEIKAHNIKNNNYKQQHQSMKGYKKEDFLNQKQNSKINQYKQFIQEQNNNQSQQDINKIVDELKQGNLQMENLNGLQKQIIERKFPKLKKELEISQYIKQIQGSNKKQNRQYTPNFEVRRKNSDSQIKNLYQKISNNSIQNDLSNTFASQLQNQNFNQSQLFNKIFNQFTQTHYGALQSNQQNVHQFQNLNFNMQKKNSQKNKKDLVNQENQENIIQGENAQNKNKGFQGIQNANAHLQSSNIFKKIQQQQMQKLQEQQQKSQNFSQTTRSQLNTPSQILSQNNSESKKNKFQQQSEKYQNSNISLRNIINQQQQNSNQEQQNRQGSNNQKNSSRQSSAKRKEKNSQNKNGNTNVKIIHQKSNSFNQNRSQSNQSNKQFFNDVVQGKYKQELDKDFKNGKQLLRSQTPLEQSQRINQQQKQKQQQQQLQIGHRNQMSSDQKQKQAQQQKQLQIQIQKQTQIQIEQEAGQINNKPFQSLDQILGLKNKLKGFSQKTLAGINAKGPKTNQDSMIIMPNFMNSRCIHLFVALDGHGLYGHLVSNYVKRILPQNLESVLKRDGGQIGNEQFIRNCIRIAFFQTSKQLLQSAIDCTFSGTTCVLVLIIGDVIYCGNIGDSRAVLGSFENSMNESEQNQNIKLQPLSRDHKPDDPIEKERIYKKGGRVDTYRDADGEPLGPARVWLSDRDLPGLAMARSFGDLVAVQAGVICDPEISVHYMQKSDKMIVMGSDGIWEFVENEQVFECVQPYYEKCKPDMACLKLVNLSLQMWKQNDDVVDDITCIVIFLQE</sequence>
<dbReference type="InterPro" id="IPR015655">
    <property type="entry name" value="PP2C"/>
</dbReference>
<dbReference type="OrthoDB" id="10264738at2759"/>